<protein>
    <submittedName>
        <fullName evidence="11">SPOSA6832_02485-mRNA-1:cds</fullName>
    </submittedName>
</protein>
<dbReference type="Gene3D" id="1.10.510.10">
    <property type="entry name" value="Transferase(Phosphotransferase) domain 1"/>
    <property type="match status" value="1"/>
</dbReference>
<sequence length="800" mass="87192">MSLTWVSDRYQLSEKLGVGSFGVVYKAFVPSLLSWIKALMLVLTSSCLQYPYSHVPTRRNQDYRSRGLRRRHCRNPARDLASRGLRLGVGHSVLRQLLEGLEAMDCSNRARSPSRTSPSSAANCCSASNISTTRTRSTATSKVPALCHLQSPWKASPVDLRLLPDPQLRMFCSPRAALSSWVRPFRLPSHVSDDEPDQTSATADFGVAAQLTATLGRRNTFVGTPYWMAPEVIRQAGYDSKADLWSLGITAIEMAKGEPPLAEYHPMRVLFLIPKARPPSLEGNFSNAFKDFVALCLIKDPKEVRDPFSLARRDCAHAATLQRPTAKELLQHRFVKYARKTSQLSELIERHQEWRAKGPRKDAAKDAKGGKGANDHAKEDSLLVEGGTVMSAWAFDTLRAEQEGGGTVGKVREVRLVGAEPSIESLLAAAVNPIRAAVNDLPYQPPPPSPDKRSSYRARHDINGTVLGAGDIGSGCVAGLFPCDHLTLERRDAEQVHLVSLNTVRPIRRLDSAGSQRASAEFLRSVSQRQRQRAHTSSSSASSQLSKDSLSSSLSWAETRPTTVSAGMTPDPSAENFQEAAAAQIRRETEKLGRAVVEDVLGPVMERLASPPKEKKQDRSEAGEVDARDLEALAMIRKGFEDLAGNNPALSWRLVEGVLEGINACVSPSPTRFLLLCPGPHADARRTSVSPCLRSNPGIRRSLAAVSPSLDSASSAALHNSLVATPQGPAVLLSTLQRQPNRRSASSIPIETDSSSDEEGEGGFKRGSTRRSANEEARSPIAQMLWTRWVVGLREQLGLA</sequence>
<feature type="non-terminal residue" evidence="11">
    <location>
        <position position="1"/>
    </location>
</feature>
<dbReference type="InterPro" id="IPR050629">
    <property type="entry name" value="STE20/SPS1-PAK"/>
</dbReference>
<accession>A0A0D6EM78</accession>
<keyword evidence="2" id="KW-0723">Serine/threonine-protein kinase</keyword>
<dbReference type="SUPFAM" id="SSF56112">
    <property type="entry name" value="Protein kinase-like (PK-like)"/>
    <property type="match status" value="1"/>
</dbReference>
<feature type="compositionally biased region" description="Polar residues" evidence="9">
    <location>
        <begin position="736"/>
        <end position="749"/>
    </location>
</feature>
<feature type="region of interest" description="Disordered" evidence="9">
    <location>
        <begin position="353"/>
        <end position="381"/>
    </location>
</feature>
<dbReference type="Proteomes" id="UP000243876">
    <property type="component" value="Unassembled WGS sequence"/>
</dbReference>
<dbReference type="GO" id="GO:0004674">
    <property type="term" value="F:protein serine/threonine kinase activity"/>
    <property type="evidence" value="ECO:0007669"/>
    <property type="project" value="UniProtKB-KW"/>
</dbReference>
<dbReference type="GO" id="GO:0005737">
    <property type="term" value="C:cytoplasm"/>
    <property type="evidence" value="ECO:0007669"/>
    <property type="project" value="TreeGrafter"/>
</dbReference>
<evidence type="ECO:0000256" key="7">
    <source>
        <dbReference type="ARBA" id="ARBA00047899"/>
    </source>
</evidence>
<dbReference type="PANTHER" id="PTHR48012:SF10">
    <property type="entry name" value="FI20177P1"/>
    <property type="match status" value="1"/>
</dbReference>
<dbReference type="InterPro" id="IPR011009">
    <property type="entry name" value="Kinase-like_dom_sf"/>
</dbReference>
<reference evidence="12" key="1">
    <citation type="submission" date="2015-02" db="EMBL/GenBank/DDBJ databases">
        <authorList>
            <person name="Gon?alves P."/>
        </authorList>
    </citation>
    <scope>NUCLEOTIDE SEQUENCE [LARGE SCALE GENOMIC DNA]</scope>
</reference>
<keyword evidence="6" id="KW-0067">ATP-binding</keyword>
<dbReference type="Pfam" id="PF00069">
    <property type="entry name" value="Pkinase"/>
    <property type="match status" value="1"/>
</dbReference>
<evidence type="ECO:0000256" key="2">
    <source>
        <dbReference type="ARBA" id="ARBA00022527"/>
    </source>
</evidence>
<evidence type="ECO:0000256" key="9">
    <source>
        <dbReference type="SAM" id="MobiDB-lite"/>
    </source>
</evidence>
<comment type="similarity">
    <text evidence="1">Belongs to the protein kinase superfamily. STE Ser/Thr protein kinase family. STE20 subfamily.</text>
</comment>
<dbReference type="SMART" id="SM00220">
    <property type="entry name" value="S_TKc"/>
    <property type="match status" value="1"/>
</dbReference>
<dbReference type="GO" id="GO:0005524">
    <property type="term" value="F:ATP binding"/>
    <property type="evidence" value="ECO:0007669"/>
    <property type="project" value="UniProtKB-KW"/>
</dbReference>
<evidence type="ECO:0000256" key="5">
    <source>
        <dbReference type="ARBA" id="ARBA00022777"/>
    </source>
</evidence>
<feature type="region of interest" description="Disordered" evidence="9">
    <location>
        <begin position="736"/>
        <end position="778"/>
    </location>
</feature>
<evidence type="ECO:0000313" key="12">
    <source>
        <dbReference type="Proteomes" id="UP000243876"/>
    </source>
</evidence>
<comment type="catalytic activity">
    <reaction evidence="7">
        <text>L-threonyl-[protein] + ATP = O-phospho-L-threonyl-[protein] + ADP + H(+)</text>
        <dbReference type="Rhea" id="RHEA:46608"/>
        <dbReference type="Rhea" id="RHEA-COMP:11060"/>
        <dbReference type="Rhea" id="RHEA-COMP:11605"/>
        <dbReference type="ChEBI" id="CHEBI:15378"/>
        <dbReference type="ChEBI" id="CHEBI:30013"/>
        <dbReference type="ChEBI" id="CHEBI:30616"/>
        <dbReference type="ChEBI" id="CHEBI:61977"/>
        <dbReference type="ChEBI" id="CHEBI:456216"/>
        <dbReference type="EC" id="2.7.11.1"/>
    </reaction>
</comment>
<feature type="domain" description="Protein kinase" evidence="10">
    <location>
        <begin position="10"/>
        <end position="335"/>
    </location>
</feature>
<gene>
    <name evidence="11" type="primary">SPOSA6832_02485</name>
</gene>
<dbReference type="OrthoDB" id="248923at2759"/>
<dbReference type="PROSITE" id="PS50011">
    <property type="entry name" value="PROTEIN_KINASE_DOM"/>
    <property type="match status" value="1"/>
</dbReference>
<proteinExistence type="inferred from homology"/>
<keyword evidence="5" id="KW-0418">Kinase</keyword>
<evidence type="ECO:0000256" key="8">
    <source>
        <dbReference type="ARBA" id="ARBA00048679"/>
    </source>
</evidence>
<evidence type="ECO:0000313" key="11">
    <source>
        <dbReference type="EMBL" id="CEQ40823.1"/>
    </source>
</evidence>
<feature type="compositionally biased region" description="Low complexity" evidence="9">
    <location>
        <begin position="537"/>
        <end position="555"/>
    </location>
</feature>
<dbReference type="PANTHER" id="PTHR48012">
    <property type="entry name" value="STERILE20-LIKE KINASE, ISOFORM B-RELATED"/>
    <property type="match status" value="1"/>
</dbReference>
<dbReference type="AlphaFoldDB" id="A0A0D6EM78"/>
<organism evidence="11 12">
    <name type="scientific">Sporidiobolus salmonicolor</name>
    <name type="common">Yeast-like fungus</name>
    <name type="synonym">Sporobolomyces salmonicolor</name>
    <dbReference type="NCBI Taxonomy" id="5005"/>
    <lineage>
        <taxon>Eukaryota</taxon>
        <taxon>Fungi</taxon>
        <taxon>Dikarya</taxon>
        <taxon>Basidiomycota</taxon>
        <taxon>Pucciniomycotina</taxon>
        <taxon>Microbotryomycetes</taxon>
        <taxon>Sporidiobolales</taxon>
        <taxon>Sporidiobolaceae</taxon>
        <taxon>Sporobolomyces</taxon>
    </lineage>
</organism>
<keyword evidence="3" id="KW-0808">Transferase</keyword>
<comment type="catalytic activity">
    <reaction evidence="8">
        <text>L-seryl-[protein] + ATP = O-phospho-L-seryl-[protein] + ADP + H(+)</text>
        <dbReference type="Rhea" id="RHEA:17989"/>
        <dbReference type="Rhea" id="RHEA-COMP:9863"/>
        <dbReference type="Rhea" id="RHEA-COMP:11604"/>
        <dbReference type="ChEBI" id="CHEBI:15378"/>
        <dbReference type="ChEBI" id="CHEBI:29999"/>
        <dbReference type="ChEBI" id="CHEBI:30616"/>
        <dbReference type="ChEBI" id="CHEBI:83421"/>
        <dbReference type="ChEBI" id="CHEBI:456216"/>
        <dbReference type="EC" id="2.7.11.1"/>
    </reaction>
</comment>
<feature type="region of interest" description="Disordered" evidence="9">
    <location>
        <begin position="521"/>
        <end position="573"/>
    </location>
</feature>
<evidence type="ECO:0000256" key="4">
    <source>
        <dbReference type="ARBA" id="ARBA00022741"/>
    </source>
</evidence>
<dbReference type="InterPro" id="IPR000719">
    <property type="entry name" value="Prot_kinase_dom"/>
</dbReference>
<evidence type="ECO:0000256" key="3">
    <source>
        <dbReference type="ARBA" id="ARBA00022679"/>
    </source>
</evidence>
<evidence type="ECO:0000256" key="1">
    <source>
        <dbReference type="ARBA" id="ARBA00008874"/>
    </source>
</evidence>
<name>A0A0D6EM78_SPOSA</name>
<evidence type="ECO:0000259" key="10">
    <source>
        <dbReference type="PROSITE" id="PS50011"/>
    </source>
</evidence>
<dbReference type="EMBL" id="CENE01000009">
    <property type="protein sequence ID" value="CEQ40823.1"/>
    <property type="molecule type" value="Genomic_DNA"/>
</dbReference>
<keyword evidence="4" id="KW-0547">Nucleotide-binding</keyword>
<evidence type="ECO:0000256" key="6">
    <source>
        <dbReference type="ARBA" id="ARBA00022840"/>
    </source>
</evidence>
<keyword evidence="12" id="KW-1185">Reference proteome</keyword>